<organism evidence="2">
    <name type="scientific">Lichtheimia ramosa</name>
    <dbReference type="NCBI Taxonomy" id="688394"/>
    <lineage>
        <taxon>Eukaryota</taxon>
        <taxon>Fungi</taxon>
        <taxon>Fungi incertae sedis</taxon>
        <taxon>Mucoromycota</taxon>
        <taxon>Mucoromycotina</taxon>
        <taxon>Mucoromycetes</taxon>
        <taxon>Mucorales</taxon>
        <taxon>Lichtheimiaceae</taxon>
        <taxon>Lichtheimia</taxon>
    </lineage>
</organism>
<feature type="chain" id="PRO_5001726098" evidence="1">
    <location>
        <begin position="18"/>
        <end position="169"/>
    </location>
</feature>
<proteinExistence type="predicted"/>
<keyword evidence="1" id="KW-0732">Signal</keyword>
<name>A0A077W9U0_9FUNG</name>
<dbReference type="EMBL" id="LK023313">
    <property type="protein sequence ID" value="CDS03364.1"/>
    <property type="molecule type" value="Genomic_DNA"/>
</dbReference>
<evidence type="ECO:0000256" key="1">
    <source>
        <dbReference type="SAM" id="SignalP"/>
    </source>
</evidence>
<reference evidence="2" key="1">
    <citation type="journal article" date="2014" name="Genome Announc.">
        <title>De novo whole-genome sequence and genome annotation of Lichtheimia ramosa.</title>
        <authorList>
            <person name="Linde J."/>
            <person name="Schwartze V."/>
            <person name="Binder U."/>
            <person name="Lass-Florl C."/>
            <person name="Voigt K."/>
            <person name="Horn F."/>
        </authorList>
    </citation>
    <scope>NUCLEOTIDE SEQUENCE</scope>
    <source>
        <strain evidence="2">JMRC FSU:6197</strain>
    </source>
</reference>
<protein>
    <submittedName>
        <fullName evidence="2">Uncharacterized protein</fullName>
    </submittedName>
</protein>
<feature type="signal peptide" evidence="1">
    <location>
        <begin position="1"/>
        <end position="17"/>
    </location>
</feature>
<dbReference type="AlphaFoldDB" id="A0A077W9U0"/>
<sequence>MKFTAVALAAVASIAAASPAIVKRDETVTNTIIDNGNTLVQVIDYVNGGATTTTTATTTVTTTVTSESALLDIGDDEISSLLDKLFPGGGSEPAESQGPVDSLVSDVTDAAGDLISDVTDAAGDLISDVTDVVGDAISDVTGAAGDLVSDAAGVVGDVVGAVGDALGGV</sequence>
<dbReference type="OrthoDB" id="2284598at2759"/>
<accession>A0A077W9U0</accession>
<evidence type="ECO:0000313" key="2">
    <source>
        <dbReference type="EMBL" id="CDS03364.1"/>
    </source>
</evidence>
<gene>
    <name evidence="2" type="ORF">LRAMOSA00766</name>
</gene>